<dbReference type="RefSeq" id="WP_334481635.1">
    <property type="nucleotide sequence ID" value="NZ_JAZHRV010000001.1"/>
</dbReference>
<name>A0ABU8BDQ2_9BRAD</name>
<evidence type="ECO:0000313" key="2">
    <source>
        <dbReference type="Proteomes" id="UP001364224"/>
    </source>
</evidence>
<gene>
    <name evidence="1" type="ORF">V1286_003828</name>
</gene>
<evidence type="ECO:0000313" key="1">
    <source>
        <dbReference type="EMBL" id="MEH2556299.1"/>
    </source>
</evidence>
<protein>
    <submittedName>
        <fullName evidence="1">Uncharacterized protein</fullName>
    </submittedName>
</protein>
<keyword evidence="2" id="KW-1185">Reference proteome</keyword>
<comment type="caution">
    <text evidence="1">The sequence shown here is derived from an EMBL/GenBank/DDBJ whole genome shotgun (WGS) entry which is preliminary data.</text>
</comment>
<sequence>MERQPSPLTDKVPKLLGARFTIRKDAIIIVRNDNRQADAVLPAH</sequence>
<organism evidence="1 2">
    <name type="scientific">Bradyrhizobium algeriense</name>
    <dbReference type="NCBI Taxonomy" id="634784"/>
    <lineage>
        <taxon>Bacteria</taxon>
        <taxon>Pseudomonadati</taxon>
        <taxon>Pseudomonadota</taxon>
        <taxon>Alphaproteobacteria</taxon>
        <taxon>Hyphomicrobiales</taxon>
        <taxon>Nitrobacteraceae</taxon>
        <taxon>Bradyrhizobium</taxon>
    </lineage>
</organism>
<dbReference type="Proteomes" id="UP001364224">
    <property type="component" value="Unassembled WGS sequence"/>
</dbReference>
<accession>A0ABU8BDQ2</accession>
<dbReference type="EMBL" id="JAZHRV010000001">
    <property type="protein sequence ID" value="MEH2556299.1"/>
    <property type="molecule type" value="Genomic_DNA"/>
</dbReference>
<reference evidence="1 2" key="1">
    <citation type="submission" date="2024-02" db="EMBL/GenBank/DDBJ databases">
        <title>Adaptive strategies in a cosmopolitan and abundant soil bacterium.</title>
        <authorList>
            <person name="Carini P."/>
        </authorList>
    </citation>
    <scope>NUCLEOTIDE SEQUENCE [LARGE SCALE GENOMIC DNA]</scope>
    <source>
        <strain evidence="1 2">AZCC 1608</strain>
    </source>
</reference>
<proteinExistence type="predicted"/>